<feature type="transmembrane region" description="Helical" evidence="1">
    <location>
        <begin position="30"/>
        <end position="49"/>
    </location>
</feature>
<geneLocation type="plasmid" evidence="2 3">
    <name>pTi1078</name>
</geneLocation>
<dbReference type="Proteomes" id="UP000249499">
    <property type="component" value="Plasmid pTi1078"/>
</dbReference>
<feature type="transmembrane region" description="Helical" evidence="1">
    <location>
        <begin position="69"/>
        <end position="86"/>
    </location>
</feature>
<keyword evidence="1" id="KW-1133">Transmembrane helix</keyword>
<gene>
    <name evidence="2" type="ORF">PR017_23350</name>
</gene>
<proteinExistence type="predicted"/>
<name>A0AAF1KN72_9HYPH</name>
<sequence>MSTFLSNAELVASFKFRPSKIKSLVREGRMAMVWLAITALTTGFLVPHIYRRSVDRHFHDLLRAELYRIYLILAGFGVGRLINLGLSRRIR</sequence>
<keyword evidence="2" id="KW-0614">Plasmid</keyword>
<evidence type="ECO:0000313" key="2">
    <source>
        <dbReference type="EMBL" id="WFR98283.1"/>
    </source>
</evidence>
<evidence type="ECO:0000256" key="1">
    <source>
        <dbReference type="SAM" id="Phobius"/>
    </source>
</evidence>
<protein>
    <submittedName>
        <fullName evidence="2">Uncharacterized protein</fullName>
    </submittedName>
</protein>
<accession>A0AAF1KN72</accession>
<keyword evidence="1" id="KW-0812">Transmembrane</keyword>
<reference evidence="2 3" key="1">
    <citation type="journal article" date="2018" name="Sci. Rep.">
        <title>Rhizobium tumorigenes sp. nov., a novel plant tumorigenic bacterium isolated from cane gall tumors on thornless blackberry.</title>
        <authorList>
            <person name="Kuzmanovi N."/>
            <person name="Smalla K."/>
            <person name="Gronow S."/>
            <person name="PuBawska J."/>
        </authorList>
    </citation>
    <scope>NUCLEOTIDE SEQUENCE [LARGE SCALE GENOMIC DNA]</scope>
    <source>
        <strain evidence="2 3">1078</strain>
    </source>
</reference>
<keyword evidence="1" id="KW-0472">Membrane</keyword>
<dbReference type="KEGG" id="rtu:PR017_23350"/>
<evidence type="ECO:0000313" key="3">
    <source>
        <dbReference type="Proteomes" id="UP000249499"/>
    </source>
</evidence>
<dbReference type="AlphaFoldDB" id="A0AAF1KN72"/>
<dbReference type="EMBL" id="CP117257">
    <property type="protein sequence ID" value="WFR98283.1"/>
    <property type="molecule type" value="Genomic_DNA"/>
</dbReference>
<reference evidence="3" key="2">
    <citation type="journal article" date="2023" name="MicrobiologyOpen">
        <title>Genomics of the tumorigenes clade of the family Rhizobiaceae and description of Rhizobium rhododendri sp. nov.</title>
        <authorList>
            <person name="Kuzmanovic N."/>
            <person name="diCenzo G.C."/>
            <person name="Bunk B."/>
            <person name="Sproeer C."/>
            <person name="Fruehling A."/>
            <person name="Neumann-Schaal M."/>
            <person name="Overmann J."/>
            <person name="Smalla K."/>
        </authorList>
    </citation>
    <scope>NUCLEOTIDE SEQUENCE [LARGE SCALE GENOMIC DNA]</scope>
    <source>
        <strain evidence="3">1078</strain>
        <plasmid evidence="3">pTi1078</plasmid>
    </source>
</reference>
<dbReference type="RefSeq" id="WP_133255528.1">
    <property type="nucleotide sequence ID" value="NZ_CP117257.1"/>
</dbReference>
<organism evidence="2 3">
    <name type="scientific">Rhizobium tumorigenes</name>
    <dbReference type="NCBI Taxonomy" id="2041385"/>
    <lineage>
        <taxon>Bacteria</taxon>
        <taxon>Pseudomonadati</taxon>
        <taxon>Pseudomonadota</taxon>
        <taxon>Alphaproteobacteria</taxon>
        <taxon>Hyphomicrobiales</taxon>
        <taxon>Rhizobiaceae</taxon>
        <taxon>Rhizobium/Agrobacterium group</taxon>
        <taxon>Rhizobium</taxon>
    </lineage>
</organism>
<keyword evidence="3" id="KW-1185">Reference proteome</keyword>